<dbReference type="InterPro" id="IPR039425">
    <property type="entry name" value="RNA_pol_sigma-70-like"/>
</dbReference>
<gene>
    <name evidence="6" type="ORF">MNBD_PLANCTO02-2683</name>
</gene>
<dbReference type="GO" id="GO:0006352">
    <property type="term" value="P:DNA-templated transcription initiation"/>
    <property type="evidence" value="ECO:0007669"/>
    <property type="project" value="InterPro"/>
</dbReference>
<accession>A0A3B1D642</accession>
<name>A0A3B1D642_9ZZZZ</name>
<dbReference type="InterPro" id="IPR036388">
    <property type="entry name" value="WH-like_DNA-bd_sf"/>
</dbReference>
<dbReference type="Gene3D" id="1.10.10.10">
    <property type="entry name" value="Winged helix-like DNA-binding domain superfamily/Winged helix DNA-binding domain"/>
    <property type="match status" value="1"/>
</dbReference>
<dbReference type="Gene3D" id="1.10.1740.10">
    <property type="match status" value="1"/>
</dbReference>
<dbReference type="SUPFAM" id="SSF88946">
    <property type="entry name" value="Sigma2 domain of RNA polymerase sigma factors"/>
    <property type="match status" value="1"/>
</dbReference>
<dbReference type="InterPro" id="IPR014331">
    <property type="entry name" value="RNA_pol_sigma70_ECF_RHOBA"/>
</dbReference>
<keyword evidence="3" id="KW-0731">Sigma factor</keyword>
<dbReference type="EMBL" id="UOGL01000185">
    <property type="protein sequence ID" value="VAX38366.1"/>
    <property type="molecule type" value="Genomic_DNA"/>
</dbReference>
<comment type="similarity">
    <text evidence="1">Belongs to the sigma-70 factor family. ECF subfamily.</text>
</comment>
<dbReference type="NCBIfam" id="TIGR02989">
    <property type="entry name" value="Sig-70_gvs1"/>
    <property type="match status" value="1"/>
</dbReference>
<evidence type="ECO:0000259" key="5">
    <source>
        <dbReference type="Pfam" id="PF04542"/>
    </source>
</evidence>
<dbReference type="InterPro" id="IPR007627">
    <property type="entry name" value="RNA_pol_sigma70_r2"/>
</dbReference>
<keyword evidence="2" id="KW-0805">Transcription regulation</keyword>
<proteinExistence type="inferred from homology"/>
<dbReference type="PANTHER" id="PTHR43133:SF51">
    <property type="entry name" value="RNA POLYMERASE SIGMA FACTOR"/>
    <property type="match status" value="1"/>
</dbReference>
<protein>
    <recommendedName>
        <fullName evidence="5">RNA polymerase sigma-70 region 2 domain-containing protein</fullName>
    </recommendedName>
</protein>
<dbReference type="SUPFAM" id="SSF88659">
    <property type="entry name" value="Sigma3 and sigma4 domains of RNA polymerase sigma factors"/>
    <property type="match status" value="1"/>
</dbReference>
<dbReference type="AlphaFoldDB" id="A0A3B1D642"/>
<dbReference type="PANTHER" id="PTHR43133">
    <property type="entry name" value="RNA POLYMERASE ECF-TYPE SIGMA FACTO"/>
    <property type="match status" value="1"/>
</dbReference>
<reference evidence="6" key="1">
    <citation type="submission" date="2018-06" db="EMBL/GenBank/DDBJ databases">
        <authorList>
            <person name="Zhirakovskaya E."/>
        </authorList>
    </citation>
    <scope>NUCLEOTIDE SEQUENCE</scope>
</reference>
<dbReference type="InterPro" id="IPR014284">
    <property type="entry name" value="RNA_pol_sigma-70_dom"/>
</dbReference>
<evidence type="ECO:0000256" key="3">
    <source>
        <dbReference type="ARBA" id="ARBA00023082"/>
    </source>
</evidence>
<keyword evidence="4" id="KW-0804">Transcription</keyword>
<evidence type="ECO:0000256" key="1">
    <source>
        <dbReference type="ARBA" id="ARBA00010641"/>
    </source>
</evidence>
<sequence>MWMVFTGVDLNMTHYKEEKAIKEEREKATGFVWHYTMHSRRVYAYILTLVPHRPDAEDVFQNVGVTLWEKFDEFEEGTNFGAWACRIAWFKVLDFQQKNQRVPSPLSPSVLEKIKQTIDLSANEVDAEYLALNSCLDKLREKDRQLIEKRYQPEGLPQNLAEELQLPVKKIYKSLTRIRRVLLECITRTLSEEGAL</sequence>
<evidence type="ECO:0000256" key="2">
    <source>
        <dbReference type="ARBA" id="ARBA00023015"/>
    </source>
</evidence>
<evidence type="ECO:0000256" key="4">
    <source>
        <dbReference type="ARBA" id="ARBA00023163"/>
    </source>
</evidence>
<dbReference type="InterPro" id="IPR013325">
    <property type="entry name" value="RNA_pol_sigma_r2"/>
</dbReference>
<organism evidence="6">
    <name type="scientific">hydrothermal vent metagenome</name>
    <dbReference type="NCBI Taxonomy" id="652676"/>
    <lineage>
        <taxon>unclassified sequences</taxon>
        <taxon>metagenomes</taxon>
        <taxon>ecological metagenomes</taxon>
    </lineage>
</organism>
<evidence type="ECO:0000313" key="6">
    <source>
        <dbReference type="EMBL" id="VAX38366.1"/>
    </source>
</evidence>
<dbReference type="Pfam" id="PF04542">
    <property type="entry name" value="Sigma70_r2"/>
    <property type="match status" value="1"/>
</dbReference>
<dbReference type="NCBIfam" id="TIGR02937">
    <property type="entry name" value="sigma70-ECF"/>
    <property type="match status" value="1"/>
</dbReference>
<feature type="domain" description="RNA polymerase sigma-70 region 2" evidence="5">
    <location>
        <begin position="35"/>
        <end position="101"/>
    </location>
</feature>
<dbReference type="InterPro" id="IPR013324">
    <property type="entry name" value="RNA_pol_sigma_r3/r4-like"/>
</dbReference>
<dbReference type="GO" id="GO:0016987">
    <property type="term" value="F:sigma factor activity"/>
    <property type="evidence" value="ECO:0007669"/>
    <property type="project" value="UniProtKB-KW"/>
</dbReference>